<organism evidence="1 2">
    <name type="scientific">Paenibacillus solanacearum</name>
    <dbReference type="NCBI Taxonomy" id="2048548"/>
    <lineage>
        <taxon>Bacteria</taxon>
        <taxon>Bacillati</taxon>
        <taxon>Bacillota</taxon>
        <taxon>Bacilli</taxon>
        <taxon>Bacillales</taxon>
        <taxon>Paenibacillaceae</taxon>
        <taxon>Paenibacillus</taxon>
    </lineage>
</organism>
<accession>A0A916JZU1</accession>
<protein>
    <recommendedName>
        <fullName evidence="3">DUF2294 domain-containing protein</fullName>
    </recommendedName>
</protein>
<sequence length="117" mass="13676">MPLIDSNENRKKLSHIYNEIAKELFGFGTTMLKVFIDSQMITVHAKHRRSPRSTALEGEIPTLKYEVDYYMSSIYKRRIRERLEQELGLAIEAVLRDYDPATQWAITNVILSENENN</sequence>
<evidence type="ECO:0008006" key="3">
    <source>
        <dbReference type="Google" id="ProtNLM"/>
    </source>
</evidence>
<dbReference type="RefSeq" id="WP_218091067.1">
    <property type="nucleotide sequence ID" value="NZ_CAJVAS010000004.1"/>
</dbReference>
<proteinExistence type="predicted"/>
<dbReference type="EMBL" id="CAJVAS010000004">
    <property type="protein sequence ID" value="CAG7610485.1"/>
    <property type="molecule type" value="Genomic_DNA"/>
</dbReference>
<gene>
    <name evidence="1" type="ORF">PAESOLCIP111_01247</name>
</gene>
<keyword evidence="2" id="KW-1185">Reference proteome</keyword>
<dbReference type="AlphaFoldDB" id="A0A916JZU1"/>
<evidence type="ECO:0000313" key="1">
    <source>
        <dbReference type="EMBL" id="CAG7610485.1"/>
    </source>
</evidence>
<reference evidence="1" key="1">
    <citation type="submission" date="2021-06" db="EMBL/GenBank/DDBJ databases">
        <authorList>
            <person name="Criscuolo A."/>
        </authorList>
    </citation>
    <scope>NUCLEOTIDE SEQUENCE</scope>
    <source>
        <strain evidence="1">CIP111600</strain>
    </source>
</reference>
<name>A0A916JZU1_9BACL</name>
<comment type="caution">
    <text evidence="1">The sequence shown here is derived from an EMBL/GenBank/DDBJ whole genome shotgun (WGS) entry which is preliminary data.</text>
</comment>
<evidence type="ECO:0000313" key="2">
    <source>
        <dbReference type="Proteomes" id="UP000693672"/>
    </source>
</evidence>
<dbReference type="Proteomes" id="UP000693672">
    <property type="component" value="Unassembled WGS sequence"/>
</dbReference>